<dbReference type="RefSeq" id="WP_098038617.1">
    <property type="nucleotide sequence ID" value="NZ_CWGJ01000019.1"/>
</dbReference>
<dbReference type="PANTHER" id="PTHR43391:SF94">
    <property type="entry name" value="OXIDOREDUCTASE-RELATED"/>
    <property type="match status" value="1"/>
</dbReference>
<gene>
    <name evidence="3" type="ORF">ELAC_1417</name>
</gene>
<dbReference type="InterPro" id="IPR020904">
    <property type="entry name" value="Sc_DH/Rdtase_CS"/>
</dbReference>
<dbReference type="Gene3D" id="3.40.50.720">
    <property type="entry name" value="NAD(P)-binding Rossmann-like Domain"/>
    <property type="match status" value="1"/>
</dbReference>
<dbReference type="PRINTS" id="PR00081">
    <property type="entry name" value="GDHRDH"/>
</dbReference>
<dbReference type="Proteomes" id="UP000220251">
    <property type="component" value="Unassembled WGS sequence"/>
</dbReference>
<reference evidence="4" key="1">
    <citation type="submission" date="2015-06" db="EMBL/GenBank/DDBJ databases">
        <authorList>
            <person name="Bertelli C."/>
        </authorList>
    </citation>
    <scope>NUCLEOTIDE SEQUENCE [LARGE SCALE GENOMIC DNA]</scope>
    <source>
        <strain evidence="4">CRIB-30</strain>
    </source>
</reference>
<protein>
    <submittedName>
        <fullName evidence="3">Short-chain dehydrogenase/reductase</fullName>
    </submittedName>
</protein>
<name>A0A0H5DRE0_9BACT</name>
<dbReference type="InterPro" id="IPR002347">
    <property type="entry name" value="SDR_fam"/>
</dbReference>
<dbReference type="EMBL" id="CWGJ01000019">
    <property type="protein sequence ID" value="CRX38753.1"/>
    <property type="molecule type" value="Genomic_DNA"/>
</dbReference>
<dbReference type="GO" id="GO:0016491">
    <property type="term" value="F:oxidoreductase activity"/>
    <property type="evidence" value="ECO:0007669"/>
    <property type="project" value="UniProtKB-KW"/>
</dbReference>
<dbReference type="PANTHER" id="PTHR43391">
    <property type="entry name" value="RETINOL DEHYDROGENASE-RELATED"/>
    <property type="match status" value="1"/>
</dbReference>
<evidence type="ECO:0000256" key="1">
    <source>
        <dbReference type="ARBA" id="ARBA00006484"/>
    </source>
</evidence>
<comment type="similarity">
    <text evidence="1">Belongs to the short-chain dehydrogenases/reductases (SDR) family.</text>
</comment>
<dbReference type="NCBIfam" id="NF005489">
    <property type="entry name" value="PRK07102.1"/>
    <property type="match status" value="1"/>
</dbReference>
<keyword evidence="2" id="KW-0560">Oxidoreductase</keyword>
<dbReference type="SUPFAM" id="SSF51735">
    <property type="entry name" value="NAD(P)-binding Rossmann-fold domains"/>
    <property type="match status" value="1"/>
</dbReference>
<organism evidence="3 4">
    <name type="scientific">Estrella lausannensis</name>
    <dbReference type="NCBI Taxonomy" id="483423"/>
    <lineage>
        <taxon>Bacteria</taxon>
        <taxon>Pseudomonadati</taxon>
        <taxon>Chlamydiota</taxon>
        <taxon>Chlamydiia</taxon>
        <taxon>Parachlamydiales</taxon>
        <taxon>Candidatus Criblamydiaceae</taxon>
        <taxon>Estrella</taxon>
    </lineage>
</organism>
<evidence type="ECO:0000256" key="2">
    <source>
        <dbReference type="ARBA" id="ARBA00023002"/>
    </source>
</evidence>
<sequence>MSQGTVLILGATSAIARGAAEEFAKRKHPLVLASRDLKELSRIASDLQIRYNVPVTTLPFQAENTSSHPAFFDSLFFKEKAIQGAVIAFGDLGGKIDLMNFADQEKTIRINFIGAASALSLIAARLAQKKEGFLIGITSVAGDRGRQSNFIYGSAKGALSIYLDGLRNKLYPEGVHVMTVKPGFVDTAMTFGLPGLFLVANPKEVGKKIVRALDKKKNVVYIPGFWKAIMAVIKAVPERIFKRMRL</sequence>
<evidence type="ECO:0000313" key="3">
    <source>
        <dbReference type="EMBL" id="CRX38753.1"/>
    </source>
</evidence>
<proteinExistence type="inferred from homology"/>
<keyword evidence="4" id="KW-1185">Reference proteome</keyword>
<dbReference type="AlphaFoldDB" id="A0A0H5DRE0"/>
<dbReference type="PROSITE" id="PS00061">
    <property type="entry name" value="ADH_SHORT"/>
    <property type="match status" value="1"/>
</dbReference>
<dbReference type="OrthoDB" id="9808814at2"/>
<dbReference type="InterPro" id="IPR036291">
    <property type="entry name" value="NAD(P)-bd_dom_sf"/>
</dbReference>
<accession>A0A0H5DRE0</accession>
<evidence type="ECO:0000313" key="4">
    <source>
        <dbReference type="Proteomes" id="UP000220251"/>
    </source>
</evidence>
<dbReference type="Pfam" id="PF00106">
    <property type="entry name" value="adh_short"/>
    <property type="match status" value="1"/>
</dbReference>